<feature type="region of interest" description="Disordered" evidence="6">
    <location>
        <begin position="1"/>
        <end position="37"/>
    </location>
</feature>
<protein>
    <recommendedName>
        <fullName evidence="8">Major facilitator superfamily (MFS) profile domain-containing protein</fullName>
    </recommendedName>
</protein>
<comment type="similarity">
    <text evidence="2">Belongs to the major facilitator superfamily. TCR/Tet family.</text>
</comment>
<sequence length="549" mass="57976">MMNFSRSNIGSGSDIKAPATTILSPDNGRSTTSVDEKTDEPEYITGLALVASVASLTLAIFLMLLDTSIVSTAIPQITTNFHSLNDVGWYGTAYLMAVCSVQPLSGKMYTYFNSKWTFLSFFTIFELGSTICGAADSSYMLIVGRAIAGIGSSGLLNGAFTILHASFPARRLPALTGILMGITQLGSLSGPLIGGALTQHASWRWCFYINLPCAAAIYPALFLIHIPDGRTATSKSQSLTTSLRHLDIPGFILFGGTMIQLLCALNWGGTTYPWHSSTIIGLFCGTGGTLLVFLLWEVHTGPHALIPLELVKRRIIWSSCLNYAFMIGSAMCFTYYLPMYFQAVRDASPTKSGVDLLPAIVTTIVFAMLSGILVGKLGYYLPFAIASGATTTIGAALFTTLTPATATRNWVGFQLLQGTGRGLGVQMPLIAVQTAAPREMHSVATGLVVLAQNVGPAIFLGVCQVVFSGGLEGALGRFAPGVDGAVVEEAGARGLRGVVGEDLEGVLRAYNEAVVDVFYVSVAAAAAALVFACGMGWVSVKDGEKNSKV</sequence>
<evidence type="ECO:0000256" key="2">
    <source>
        <dbReference type="ARBA" id="ARBA00007520"/>
    </source>
</evidence>
<dbReference type="SUPFAM" id="SSF103473">
    <property type="entry name" value="MFS general substrate transporter"/>
    <property type="match status" value="1"/>
</dbReference>
<dbReference type="InterPro" id="IPR036259">
    <property type="entry name" value="MFS_trans_sf"/>
</dbReference>
<dbReference type="GO" id="GO:0022857">
    <property type="term" value="F:transmembrane transporter activity"/>
    <property type="evidence" value="ECO:0007669"/>
    <property type="project" value="InterPro"/>
</dbReference>
<dbReference type="Gene3D" id="1.20.1250.20">
    <property type="entry name" value="MFS general substrate transporter like domains"/>
    <property type="match status" value="1"/>
</dbReference>
<feature type="transmembrane region" description="Helical" evidence="7">
    <location>
        <begin position="116"/>
        <end position="135"/>
    </location>
</feature>
<dbReference type="InterPro" id="IPR011701">
    <property type="entry name" value="MFS"/>
</dbReference>
<dbReference type="AlphaFoldDB" id="A0A1L9Q3B8"/>
<dbReference type="Proteomes" id="UP000184073">
    <property type="component" value="Unassembled WGS sequence"/>
</dbReference>
<dbReference type="GO" id="GO:0005886">
    <property type="term" value="C:plasma membrane"/>
    <property type="evidence" value="ECO:0007669"/>
    <property type="project" value="TreeGrafter"/>
</dbReference>
<evidence type="ECO:0000256" key="1">
    <source>
        <dbReference type="ARBA" id="ARBA00004141"/>
    </source>
</evidence>
<evidence type="ECO:0000256" key="6">
    <source>
        <dbReference type="SAM" id="MobiDB-lite"/>
    </source>
</evidence>
<feature type="transmembrane region" description="Helical" evidence="7">
    <location>
        <begin position="246"/>
        <end position="267"/>
    </location>
</feature>
<feature type="transmembrane region" description="Helical" evidence="7">
    <location>
        <begin position="380"/>
        <end position="401"/>
    </location>
</feature>
<accession>A0A1L9Q3B8</accession>
<evidence type="ECO:0000256" key="7">
    <source>
        <dbReference type="SAM" id="Phobius"/>
    </source>
</evidence>
<dbReference type="InterPro" id="IPR020846">
    <property type="entry name" value="MFS_dom"/>
</dbReference>
<feature type="transmembrane region" description="Helical" evidence="7">
    <location>
        <begin position="279"/>
        <end position="296"/>
    </location>
</feature>
<proteinExistence type="inferred from homology"/>
<gene>
    <name evidence="9" type="ORF">ASPVEDRAFT_66317</name>
</gene>
<evidence type="ECO:0000256" key="3">
    <source>
        <dbReference type="ARBA" id="ARBA00022692"/>
    </source>
</evidence>
<name>A0A1L9Q3B8_ASPVE</name>
<feature type="transmembrane region" description="Helical" evidence="7">
    <location>
        <begin position="43"/>
        <end position="66"/>
    </location>
</feature>
<feature type="transmembrane region" description="Helical" evidence="7">
    <location>
        <begin position="356"/>
        <end position="374"/>
    </location>
</feature>
<dbReference type="CDD" id="cd17502">
    <property type="entry name" value="MFS_Azr1_MDR_like"/>
    <property type="match status" value="1"/>
</dbReference>
<dbReference type="PANTHER" id="PTHR23501:SF193">
    <property type="entry name" value="MULTIDRUG TRANSPORTER, PUTATIVE (AFU_ORTHOLOGUE AFUA_8G00940)-RELATED"/>
    <property type="match status" value="1"/>
</dbReference>
<dbReference type="RefSeq" id="XP_040674009.1">
    <property type="nucleotide sequence ID" value="XM_040815873.1"/>
</dbReference>
<feature type="domain" description="Major facilitator superfamily (MFS) profile" evidence="8">
    <location>
        <begin position="52"/>
        <end position="540"/>
    </location>
</feature>
<comment type="subcellular location">
    <subcellularLocation>
        <location evidence="1">Membrane</location>
        <topology evidence="1">Multi-pass membrane protein</topology>
    </subcellularLocation>
</comment>
<dbReference type="Gene3D" id="1.20.1720.10">
    <property type="entry name" value="Multidrug resistance protein D"/>
    <property type="match status" value="1"/>
</dbReference>
<dbReference type="Pfam" id="PF07690">
    <property type="entry name" value="MFS_1"/>
    <property type="match status" value="1"/>
</dbReference>
<feature type="transmembrane region" description="Helical" evidence="7">
    <location>
        <begin position="316"/>
        <end position="336"/>
    </location>
</feature>
<keyword evidence="10" id="KW-1185">Reference proteome</keyword>
<feature type="transmembrane region" description="Helical" evidence="7">
    <location>
        <begin position="173"/>
        <end position="193"/>
    </location>
</feature>
<evidence type="ECO:0000313" key="10">
    <source>
        <dbReference type="Proteomes" id="UP000184073"/>
    </source>
</evidence>
<dbReference type="OrthoDB" id="10021397at2759"/>
<feature type="transmembrane region" description="Helical" evidence="7">
    <location>
        <begin position="147"/>
        <end position="167"/>
    </location>
</feature>
<evidence type="ECO:0000256" key="4">
    <source>
        <dbReference type="ARBA" id="ARBA00022989"/>
    </source>
</evidence>
<dbReference type="PANTHER" id="PTHR23501">
    <property type="entry name" value="MAJOR FACILITATOR SUPERFAMILY"/>
    <property type="match status" value="1"/>
</dbReference>
<feature type="compositionally biased region" description="Polar residues" evidence="6">
    <location>
        <begin position="1"/>
        <end position="11"/>
    </location>
</feature>
<evidence type="ECO:0000256" key="5">
    <source>
        <dbReference type="ARBA" id="ARBA00023136"/>
    </source>
</evidence>
<dbReference type="PROSITE" id="PS50850">
    <property type="entry name" value="MFS"/>
    <property type="match status" value="1"/>
</dbReference>
<feature type="transmembrane region" description="Helical" evidence="7">
    <location>
        <begin position="517"/>
        <end position="540"/>
    </location>
</feature>
<dbReference type="GeneID" id="63731384"/>
<organism evidence="9 10">
    <name type="scientific">Aspergillus versicolor CBS 583.65</name>
    <dbReference type="NCBI Taxonomy" id="1036611"/>
    <lineage>
        <taxon>Eukaryota</taxon>
        <taxon>Fungi</taxon>
        <taxon>Dikarya</taxon>
        <taxon>Ascomycota</taxon>
        <taxon>Pezizomycotina</taxon>
        <taxon>Eurotiomycetes</taxon>
        <taxon>Eurotiomycetidae</taxon>
        <taxon>Eurotiales</taxon>
        <taxon>Aspergillaceae</taxon>
        <taxon>Aspergillus</taxon>
        <taxon>Aspergillus subgen. Nidulantes</taxon>
    </lineage>
</organism>
<keyword evidence="3 7" id="KW-0812">Transmembrane</keyword>
<evidence type="ECO:0000313" key="9">
    <source>
        <dbReference type="EMBL" id="OJJ08247.1"/>
    </source>
</evidence>
<dbReference type="EMBL" id="KV878139">
    <property type="protein sequence ID" value="OJJ08247.1"/>
    <property type="molecule type" value="Genomic_DNA"/>
</dbReference>
<evidence type="ECO:0000259" key="8">
    <source>
        <dbReference type="PROSITE" id="PS50850"/>
    </source>
</evidence>
<feature type="compositionally biased region" description="Polar residues" evidence="6">
    <location>
        <begin position="21"/>
        <end position="33"/>
    </location>
</feature>
<keyword evidence="4 7" id="KW-1133">Transmembrane helix</keyword>
<reference evidence="10" key="1">
    <citation type="journal article" date="2017" name="Genome Biol.">
        <title>Comparative genomics reveals high biological diversity and specific adaptations in the industrially and medically important fungal genus Aspergillus.</title>
        <authorList>
            <person name="de Vries R.P."/>
            <person name="Riley R."/>
            <person name="Wiebenga A."/>
            <person name="Aguilar-Osorio G."/>
            <person name="Amillis S."/>
            <person name="Uchima C.A."/>
            <person name="Anderluh G."/>
            <person name="Asadollahi M."/>
            <person name="Askin M."/>
            <person name="Barry K."/>
            <person name="Battaglia E."/>
            <person name="Bayram O."/>
            <person name="Benocci T."/>
            <person name="Braus-Stromeyer S.A."/>
            <person name="Caldana C."/>
            <person name="Canovas D."/>
            <person name="Cerqueira G.C."/>
            <person name="Chen F."/>
            <person name="Chen W."/>
            <person name="Choi C."/>
            <person name="Clum A."/>
            <person name="Dos Santos R.A."/>
            <person name="Damasio A.R."/>
            <person name="Diallinas G."/>
            <person name="Emri T."/>
            <person name="Fekete E."/>
            <person name="Flipphi M."/>
            <person name="Freyberg S."/>
            <person name="Gallo A."/>
            <person name="Gournas C."/>
            <person name="Habgood R."/>
            <person name="Hainaut M."/>
            <person name="Harispe M.L."/>
            <person name="Henrissat B."/>
            <person name="Hilden K.S."/>
            <person name="Hope R."/>
            <person name="Hossain A."/>
            <person name="Karabika E."/>
            <person name="Karaffa L."/>
            <person name="Karanyi Z."/>
            <person name="Krasevec N."/>
            <person name="Kuo A."/>
            <person name="Kusch H."/>
            <person name="LaButti K."/>
            <person name="Lagendijk E.L."/>
            <person name="Lapidus A."/>
            <person name="Levasseur A."/>
            <person name="Lindquist E."/>
            <person name="Lipzen A."/>
            <person name="Logrieco A.F."/>
            <person name="MacCabe A."/>
            <person name="Maekelae M.R."/>
            <person name="Malavazi I."/>
            <person name="Melin P."/>
            <person name="Meyer V."/>
            <person name="Mielnichuk N."/>
            <person name="Miskei M."/>
            <person name="Molnar A.P."/>
            <person name="Mule G."/>
            <person name="Ngan C.Y."/>
            <person name="Orejas M."/>
            <person name="Orosz E."/>
            <person name="Ouedraogo J.P."/>
            <person name="Overkamp K.M."/>
            <person name="Park H.-S."/>
            <person name="Perrone G."/>
            <person name="Piumi F."/>
            <person name="Punt P.J."/>
            <person name="Ram A.F."/>
            <person name="Ramon A."/>
            <person name="Rauscher S."/>
            <person name="Record E."/>
            <person name="Riano-Pachon D.M."/>
            <person name="Robert V."/>
            <person name="Roehrig J."/>
            <person name="Ruller R."/>
            <person name="Salamov A."/>
            <person name="Salih N.S."/>
            <person name="Samson R.A."/>
            <person name="Sandor E."/>
            <person name="Sanguinetti M."/>
            <person name="Schuetze T."/>
            <person name="Sepcic K."/>
            <person name="Shelest E."/>
            <person name="Sherlock G."/>
            <person name="Sophianopoulou V."/>
            <person name="Squina F.M."/>
            <person name="Sun H."/>
            <person name="Susca A."/>
            <person name="Todd R.B."/>
            <person name="Tsang A."/>
            <person name="Unkles S.E."/>
            <person name="van de Wiele N."/>
            <person name="van Rossen-Uffink D."/>
            <person name="Oliveira J.V."/>
            <person name="Vesth T.C."/>
            <person name="Visser J."/>
            <person name="Yu J.-H."/>
            <person name="Zhou M."/>
            <person name="Andersen M.R."/>
            <person name="Archer D.B."/>
            <person name="Baker S.E."/>
            <person name="Benoit I."/>
            <person name="Brakhage A.A."/>
            <person name="Braus G.H."/>
            <person name="Fischer R."/>
            <person name="Frisvad J.C."/>
            <person name="Goldman G.H."/>
            <person name="Houbraken J."/>
            <person name="Oakley B."/>
            <person name="Pocsi I."/>
            <person name="Scazzocchio C."/>
            <person name="Seiboth B."/>
            <person name="vanKuyk P.A."/>
            <person name="Wortman J."/>
            <person name="Dyer P.S."/>
            <person name="Grigoriev I.V."/>
        </authorList>
    </citation>
    <scope>NUCLEOTIDE SEQUENCE [LARGE SCALE GENOMIC DNA]</scope>
    <source>
        <strain evidence="10">CBS 583.65</strain>
    </source>
</reference>
<keyword evidence="5 7" id="KW-0472">Membrane</keyword>
<dbReference type="VEuPathDB" id="FungiDB:ASPVEDRAFT_66317"/>
<feature type="transmembrane region" description="Helical" evidence="7">
    <location>
        <begin position="205"/>
        <end position="226"/>
    </location>
</feature>